<sequence>MKINTSTLKLIAISSSFFIANTASAHTTSNSAGWLHPLSGLDHLLAMIAVGAWSSQIGGKAIWIVPTAFVCFMFIGGLLGFEHIELPASEVAVSLSVVLLGLAISVKKILPLFIAAAATALFGIFHGYAHGYEMPLIQNKISYTLGFLTTTAILHIIGAVSAYFLLKSSAGDRFLRVLGTLSALCGLYLVAGVI</sequence>
<keyword evidence="1" id="KW-0472">Membrane</keyword>
<name>A0AAP9R3I1_KLEAE</name>
<evidence type="ECO:0000313" key="4">
    <source>
        <dbReference type="Proteomes" id="UP000514462"/>
    </source>
</evidence>
<protein>
    <submittedName>
        <fullName evidence="3">HupE/UreJ family protein</fullName>
    </submittedName>
</protein>
<dbReference type="Proteomes" id="UP000514462">
    <property type="component" value="Plasmid pRHBSTW-00938_2"/>
</dbReference>
<accession>A0AAP9R3I1</accession>
<feature type="chain" id="PRO_5042993226" evidence="2">
    <location>
        <begin position="26"/>
        <end position="194"/>
    </location>
</feature>
<keyword evidence="2" id="KW-0732">Signal</keyword>
<keyword evidence="1" id="KW-0812">Transmembrane</keyword>
<proteinExistence type="predicted"/>
<feature type="transmembrane region" description="Helical" evidence="1">
    <location>
        <begin position="173"/>
        <end position="191"/>
    </location>
</feature>
<feature type="transmembrane region" description="Helical" evidence="1">
    <location>
        <begin position="61"/>
        <end position="81"/>
    </location>
</feature>
<feature type="transmembrane region" description="Helical" evidence="1">
    <location>
        <begin position="87"/>
        <end position="104"/>
    </location>
</feature>
<dbReference type="AlphaFoldDB" id="A0AAP9R3I1"/>
<dbReference type="InterPro" id="IPR007038">
    <property type="entry name" value="HupE_UreJ"/>
</dbReference>
<gene>
    <name evidence="3" type="ORF">HV331_26980</name>
</gene>
<feature type="transmembrane region" description="Helical" evidence="1">
    <location>
        <begin position="141"/>
        <end position="166"/>
    </location>
</feature>
<dbReference type="EMBL" id="CP055905">
    <property type="protein sequence ID" value="QMR43119.1"/>
    <property type="molecule type" value="Genomic_DNA"/>
</dbReference>
<evidence type="ECO:0000313" key="3">
    <source>
        <dbReference type="EMBL" id="QMR43119.1"/>
    </source>
</evidence>
<evidence type="ECO:0000256" key="2">
    <source>
        <dbReference type="SAM" id="SignalP"/>
    </source>
</evidence>
<feature type="transmembrane region" description="Helical" evidence="1">
    <location>
        <begin position="109"/>
        <end position="129"/>
    </location>
</feature>
<keyword evidence="1" id="KW-1133">Transmembrane helix</keyword>
<reference evidence="4" key="1">
    <citation type="submission" date="2020-06" db="EMBL/GenBank/DDBJ databases">
        <title>REHAB project genomes.</title>
        <authorList>
            <person name="Shaw L.P."/>
        </authorList>
    </citation>
    <scope>NUCLEOTIDE SEQUENCE [LARGE SCALE GENOMIC DNA]</scope>
    <source>
        <strain evidence="4">RHBSTW-00938</strain>
        <plasmid evidence="4">prhbstw-00938_2</plasmid>
    </source>
</reference>
<dbReference type="PIRSF" id="PIRSF016919">
    <property type="entry name" value="HupE_UreJ"/>
    <property type="match status" value="1"/>
</dbReference>
<evidence type="ECO:0000256" key="1">
    <source>
        <dbReference type="SAM" id="Phobius"/>
    </source>
</evidence>
<feature type="signal peptide" evidence="2">
    <location>
        <begin position="1"/>
        <end position="25"/>
    </location>
</feature>
<geneLocation type="plasmid" evidence="4">
    <name>prhbstw-00938_2</name>
</geneLocation>
<dbReference type="RefSeq" id="WP_182015498.1">
    <property type="nucleotide sequence ID" value="NZ_CP055905.1"/>
</dbReference>
<dbReference type="Pfam" id="PF04955">
    <property type="entry name" value="HupE_UreJ"/>
    <property type="match status" value="1"/>
</dbReference>
<organism evidence="3 4">
    <name type="scientific">Klebsiella aerogenes</name>
    <name type="common">Enterobacter aerogenes</name>
    <dbReference type="NCBI Taxonomy" id="548"/>
    <lineage>
        <taxon>Bacteria</taxon>
        <taxon>Pseudomonadati</taxon>
        <taxon>Pseudomonadota</taxon>
        <taxon>Gammaproteobacteria</taxon>
        <taxon>Enterobacterales</taxon>
        <taxon>Enterobacteriaceae</taxon>
        <taxon>Klebsiella/Raoultella group</taxon>
        <taxon>Klebsiella</taxon>
    </lineage>
</organism>
<keyword evidence="3" id="KW-0614">Plasmid</keyword>